<keyword evidence="7" id="KW-1185">Reference proteome</keyword>
<dbReference type="InterPro" id="IPR000551">
    <property type="entry name" value="MerR-type_HTH_dom"/>
</dbReference>
<evidence type="ECO:0000256" key="2">
    <source>
        <dbReference type="ARBA" id="ARBA00023125"/>
    </source>
</evidence>
<name>A0A9X1IIW0_9PROT</name>
<dbReference type="Pfam" id="PF00376">
    <property type="entry name" value="MerR"/>
    <property type="match status" value="1"/>
</dbReference>
<evidence type="ECO:0000313" key="7">
    <source>
        <dbReference type="Proteomes" id="UP001139311"/>
    </source>
</evidence>
<evidence type="ECO:0000313" key="6">
    <source>
        <dbReference type="EMBL" id="MCB4824894.1"/>
    </source>
</evidence>
<evidence type="ECO:0000256" key="4">
    <source>
        <dbReference type="SAM" id="Coils"/>
    </source>
</evidence>
<dbReference type="Pfam" id="PF09278">
    <property type="entry name" value="MerR-DNA-bind"/>
    <property type="match status" value="1"/>
</dbReference>
<sequence length="144" mass="16331">MAAEDGAATLQLFTVNQLAEQLGITPRAIRFYEVKGLIAPRRAGTTRVFDRRDRARLMLVLRGKRLGFSLAEIREFLDLYDADRSQHSQLTLLLARTRERIAELEQQRRDLEQTLGELRAVEREALAALSGKAPVPAEVERQGF</sequence>
<feature type="domain" description="HTH merR-type" evidence="5">
    <location>
        <begin position="12"/>
        <end position="79"/>
    </location>
</feature>
<keyword evidence="1" id="KW-0805">Transcription regulation</keyword>
<dbReference type="SMART" id="SM00422">
    <property type="entry name" value="HTH_MERR"/>
    <property type="match status" value="1"/>
</dbReference>
<evidence type="ECO:0000259" key="5">
    <source>
        <dbReference type="PROSITE" id="PS50937"/>
    </source>
</evidence>
<protein>
    <submittedName>
        <fullName evidence="6">MerR family DNA-binding transcriptional regulator</fullName>
    </submittedName>
</protein>
<dbReference type="Proteomes" id="UP001139311">
    <property type="component" value="Unassembled WGS sequence"/>
</dbReference>
<dbReference type="CDD" id="cd04776">
    <property type="entry name" value="HTH_GnyR"/>
    <property type="match status" value="1"/>
</dbReference>
<organism evidence="6 7">
    <name type="scientific">Roseicella aerolata</name>
    <dbReference type="NCBI Taxonomy" id="2883479"/>
    <lineage>
        <taxon>Bacteria</taxon>
        <taxon>Pseudomonadati</taxon>
        <taxon>Pseudomonadota</taxon>
        <taxon>Alphaproteobacteria</taxon>
        <taxon>Acetobacterales</taxon>
        <taxon>Roseomonadaceae</taxon>
        <taxon>Roseicella</taxon>
    </lineage>
</organism>
<dbReference type="Gene3D" id="1.10.1660.10">
    <property type="match status" value="1"/>
</dbReference>
<keyword evidence="3" id="KW-0804">Transcription</keyword>
<dbReference type="GO" id="GO:0003700">
    <property type="term" value="F:DNA-binding transcription factor activity"/>
    <property type="evidence" value="ECO:0007669"/>
    <property type="project" value="InterPro"/>
</dbReference>
<dbReference type="AlphaFoldDB" id="A0A9X1IIW0"/>
<proteinExistence type="predicted"/>
<dbReference type="InterPro" id="IPR015358">
    <property type="entry name" value="Tscrpt_reg_MerR_DNA-bd"/>
</dbReference>
<gene>
    <name evidence="6" type="ORF">LHA35_24500</name>
</gene>
<dbReference type="SUPFAM" id="SSF46955">
    <property type="entry name" value="Putative DNA-binding domain"/>
    <property type="match status" value="1"/>
</dbReference>
<dbReference type="InterPro" id="IPR047057">
    <property type="entry name" value="MerR_fam"/>
</dbReference>
<keyword evidence="2 6" id="KW-0238">DNA-binding</keyword>
<dbReference type="InterPro" id="IPR009061">
    <property type="entry name" value="DNA-bd_dom_put_sf"/>
</dbReference>
<comment type="caution">
    <text evidence="6">The sequence shown here is derived from an EMBL/GenBank/DDBJ whole genome shotgun (WGS) entry which is preliminary data.</text>
</comment>
<dbReference type="PANTHER" id="PTHR30204:SF58">
    <property type="entry name" value="HTH-TYPE TRANSCRIPTIONAL REGULATOR YFMP"/>
    <property type="match status" value="1"/>
</dbReference>
<dbReference type="EMBL" id="JAJAQI010000056">
    <property type="protein sequence ID" value="MCB4824894.1"/>
    <property type="molecule type" value="Genomic_DNA"/>
</dbReference>
<dbReference type="GO" id="GO:0003677">
    <property type="term" value="F:DNA binding"/>
    <property type="evidence" value="ECO:0007669"/>
    <property type="project" value="UniProtKB-KW"/>
</dbReference>
<dbReference type="RefSeq" id="WP_226613466.1">
    <property type="nucleotide sequence ID" value="NZ_JAJAQI010000056.1"/>
</dbReference>
<reference evidence="6" key="1">
    <citation type="submission" date="2021-10" db="EMBL/GenBank/DDBJ databases">
        <title>Roseicella aerolatum sp. nov., isolated from aerosols of e-waste dismantling site.</title>
        <authorList>
            <person name="Qin T."/>
        </authorList>
    </citation>
    <scope>NUCLEOTIDE SEQUENCE</scope>
    <source>
        <strain evidence="6">GB24</strain>
    </source>
</reference>
<keyword evidence="4" id="KW-0175">Coiled coil</keyword>
<accession>A0A9X1IIW0</accession>
<dbReference type="PROSITE" id="PS50937">
    <property type="entry name" value="HTH_MERR_2"/>
    <property type="match status" value="1"/>
</dbReference>
<dbReference type="PANTHER" id="PTHR30204">
    <property type="entry name" value="REDOX-CYCLING DRUG-SENSING TRANSCRIPTIONAL ACTIVATOR SOXR"/>
    <property type="match status" value="1"/>
</dbReference>
<feature type="coiled-coil region" evidence="4">
    <location>
        <begin position="87"/>
        <end position="124"/>
    </location>
</feature>
<evidence type="ECO:0000256" key="3">
    <source>
        <dbReference type="ARBA" id="ARBA00023163"/>
    </source>
</evidence>
<evidence type="ECO:0000256" key="1">
    <source>
        <dbReference type="ARBA" id="ARBA00023015"/>
    </source>
</evidence>